<name>A0ABY4C711_9BACT</name>
<proteinExistence type="predicted"/>
<keyword evidence="1" id="KW-0812">Transmembrane</keyword>
<keyword evidence="3" id="KW-1185">Reference proteome</keyword>
<evidence type="ECO:0000313" key="3">
    <source>
        <dbReference type="Proteomes" id="UP000830116"/>
    </source>
</evidence>
<sequence length="74" mass="8104">MVQRGGFSFVAMLVINPVVILFYQNCSMAPISYAKNTTPNVVISRQIASEAQPIVAEITKPGCEESKKECVRAE</sequence>
<reference evidence="2" key="1">
    <citation type="submission" date="2022-03" db="EMBL/GenBank/DDBJ databases">
        <title>Genome Identification and Characterization of new species Bdellovibrio reynosense LBG001 sp. nov. from a Mexico soil sample.</title>
        <authorList>
            <person name="Camilli A."/>
            <person name="Ajao Y."/>
            <person name="Guo X."/>
        </authorList>
    </citation>
    <scope>NUCLEOTIDE SEQUENCE</scope>
    <source>
        <strain evidence="2">LBG001</strain>
    </source>
</reference>
<protein>
    <recommendedName>
        <fullName evidence="4">Secreted protein</fullName>
    </recommendedName>
</protein>
<evidence type="ECO:0008006" key="4">
    <source>
        <dbReference type="Google" id="ProtNLM"/>
    </source>
</evidence>
<gene>
    <name evidence="2" type="ORF">MNR06_13730</name>
</gene>
<evidence type="ECO:0000313" key="2">
    <source>
        <dbReference type="EMBL" id="UOF00758.1"/>
    </source>
</evidence>
<dbReference type="Proteomes" id="UP000830116">
    <property type="component" value="Chromosome"/>
</dbReference>
<keyword evidence="1" id="KW-1133">Transmembrane helix</keyword>
<accession>A0ABY4C711</accession>
<dbReference type="RefSeq" id="WP_243536932.1">
    <property type="nucleotide sequence ID" value="NZ_CP093442.1"/>
</dbReference>
<keyword evidence="1" id="KW-0472">Membrane</keyword>
<evidence type="ECO:0000256" key="1">
    <source>
        <dbReference type="SAM" id="Phobius"/>
    </source>
</evidence>
<organism evidence="2 3">
    <name type="scientific">Bdellovibrio reynosensis</name>
    <dbReference type="NCBI Taxonomy" id="2835041"/>
    <lineage>
        <taxon>Bacteria</taxon>
        <taxon>Pseudomonadati</taxon>
        <taxon>Bdellovibrionota</taxon>
        <taxon>Bdellovibrionia</taxon>
        <taxon>Bdellovibrionales</taxon>
        <taxon>Pseudobdellovibrionaceae</taxon>
        <taxon>Bdellovibrio</taxon>
    </lineage>
</organism>
<dbReference type="EMBL" id="CP093442">
    <property type="protein sequence ID" value="UOF00758.1"/>
    <property type="molecule type" value="Genomic_DNA"/>
</dbReference>
<feature type="transmembrane region" description="Helical" evidence="1">
    <location>
        <begin position="6"/>
        <end position="23"/>
    </location>
</feature>